<dbReference type="InterPro" id="IPR036390">
    <property type="entry name" value="WH_DNA-bd_sf"/>
</dbReference>
<gene>
    <name evidence="1" type="ORF">C1850_02460</name>
</gene>
<dbReference type="Gene3D" id="1.10.10.10">
    <property type="entry name" value="Winged helix-like DNA-binding domain superfamily/Winged helix DNA-binding domain"/>
    <property type="match status" value="2"/>
</dbReference>
<dbReference type="SUPFAM" id="SSF46785">
    <property type="entry name" value="Winged helix' DNA-binding domain"/>
    <property type="match status" value="2"/>
</dbReference>
<dbReference type="AlphaFoldDB" id="A0A369P4L2"/>
<evidence type="ECO:0000313" key="1">
    <source>
        <dbReference type="EMBL" id="RDC46185.1"/>
    </source>
</evidence>
<sequence length="507" mass="54713">MTFSTERLLLLQRLYRLLTRTALALGDMTLIESACLALAAQQEAGALPTEATAILGIERVQFDGAVALLEGREQVRWERSSRDRRTFAFRITAKGAEAAAFLDEALAIALINRSRFLTEEGFDRLVSLLHQCFAGVESGSDTCLLPAAALGRLGSFGAALAQAGAQLGMPSGQVMTLALLKRAEGFVNATSLVTALDLSLPAVRLQIEGLTEKGLVKLGSSPNEVLLEPSGAQRLEAVLAHEAVGRVRTAFVTSQGSDASRAEAFDELMSLLDYVLDGQMEEVPSVAIAPLGAMAGSRPSTLAALYALLARLFSYPERRQAEDHTSIELLRQVRELLEGLGSREGLPVDVAMRFEAWAAKSPTVRGSDLRAEFTRLFYGYPRLVPLTGSRWVTQGRTEFSLAHGERAAVGLEYRKLGLKNRPGNGDPFDALVSELDFLSYVTSLEARAFEGGDAGSAREWELLRLDFCAHHFGELASGVAQAITQHSDNAFLALYAWLLDLVADGVA</sequence>
<evidence type="ECO:0000313" key="2">
    <source>
        <dbReference type="Proteomes" id="UP000253805"/>
    </source>
</evidence>
<dbReference type="InterPro" id="IPR036411">
    <property type="entry name" value="TorD-like_sf"/>
</dbReference>
<dbReference type="SUPFAM" id="SSF89155">
    <property type="entry name" value="TorD-like"/>
    <property type="match status" value="1"/>
</dbReference>
<accession>A0A369P4L2</accession>
<dbReference type="InterPro" id="IPR036388">
    <property type="entry name" value="WH-like_DNA-bd_sf"/>
</dbReference>
<dbReference type="EMBL" id="PPUT01000004">
    <property type="protein sequence ID" value="RDC46185.1"/>
    <property type="molecule type" value="Genomic_DNA"/>
</dbReference>
<protein>
    <submittedName>
        <fullName evidence="1">Uncharacterized protein</fullName>
    </submittedName>
</protein>
<dbReference type="Gene3D" id="1.10.3480.10">
    <property type="entry name" value="TorD-like"/>
    <property type="match status" value="1"/>
</dbReference>
<comment type="caution">
    <text evidence="1">The sequence shown here is derived from an EMBL/GenBank/DDBJ whole genome shotgun (WGS) entry which is preliminary data.</text>
</comment>
<dbReference type="Proteomes" id="UP000253805">
    <property type="component" value="Unassembled WGS sequence"/>
</dbReference>
<proteinExistence type="predicted"/>
<dbReference type="InterPro" id="IPR020945">
    <property type="entry name" value="DMSO/NO3_reduct_chaperone"/>
</dbReference>
<dbReference type="RefSeq" id="WP_114548469.1">
    <property type="nucleotide sequence ID" value="NZ_DBGDPA010000048.1"/>
</dbReference>
<organism evidence="1 2">
    <name type="scientific">Adlercreutzia equolifaciens subsp. celatus</name>
    <dbReference type="NCBI Taxonomy" id="394340"/>
    <lineage>
        <taxon>Bacteria</taxon>
        <taxon>Bacillati</taxon>
        <taxon>Actinomycetota</taxon>
        <taxon>Coriobacteriia</taxon>
        <taxon>Eggerthellales</taxon>
        <taxon>Eggerthellaceae</taxon>
        <taxon>Adlercreutzia</taxon>
    </lineage>
</organism>
<reference evidence="1 2" key="1">
    <citation type="journal article" date="2018" name="Elife">
        <title>Discovery and characterization of a prevalent human gut bacterial enzyme sufficient for the inactivation of a family of plant toxins.</title>
        <authorList>
            <person name="Koppel N."/>
            <person name="Bisanz J.E."/>
            <person name="Pandelia M.E."/>
            <person name="Turnbaugh P.J."/>
            <person name="Balskus E.P."/>
        </authorList>
    </citation>
    <scope>NUCLEOTIDE SEQUENCE [LARGE SCALE GENOMIC DNA]</scope>
    <source>
        <strain evidence="1 2">OB21 GAM 11</strain>
    </source>
</reference>
<dbReference type="Pfam" id="PF02613">
    <property type="entry name" value="Nitrate_red_del"/>
    <property type="match status" value="1"/>
</dbReference>
<name>A0A369P4L2_9ACTN</name>